<dbReference type="AlphaFoldDB" id="A0AB33GXS7"/>
<dbReference type="Proteomes" id="UP000263627">
    <property type="component" value="Chromosome"/>
</dbReference>
<protein>
    <submittedName>
        <fullName evidence="1">Uncharacterized protein</fullName>
    </submittedName>
</protein>
<dbReference type="RefSeq" id="WP_119173968.1">
    <property type="nucleotide sequence ID" value="NZ_CP032184.1"/>
</dbReference>
<name>A0AB33GXS7_CITFR</name>
<reference evidence="1 2" key="1">
    <citation type="submission" date="2018-09" db="EMBL/GenBank/DDBJ databases">
        <title>Whole genome sequencing of Citrobacter freundii AR_0116.</title>
        <authorList>
            <person name="Conlan S."/>
            <person name="Thomas P.J."/>
            <person name="Mullikin J."/>
            <person name="Frank K.M."/>
            <person name="Segre J.A."/>
        </authorList>
    </citation>
    <scope>NUCLEOTIDE SEQUENCE [LARGE SCALE GENOMIC DNA]</scope>
    <source>
        <strain evidence="1 2">AR_0116</strain>
    </source>
</reference>
<dbReference type="EMBL" id="CP032184">
    <property type="protein sequence ID" value="AXZ46924.1"/>
    <property type="molecule type" value="Genomic_DNA"/>
</dbReference>
<evidence type="ECO:0000313" key="1">
    <source>
        <dbReference type="EMBL" id="AXZ46924.1"/>
    </source>
</evidence>
<organism evidence="1 2">
    <name type="scientific">Citrobacter freundii</name>
    <dbReference type="NCBI Taxonomy" id="546"/>
    <lineage>
        <taxon>Bacteria</taxon>
        <taxon>Pseudomonadati</taxon>
        <taxon>Pseudomonadota</taxon>
        <taxon>Gammaproteobacteria</taxon>
        <taxon>Enterobacterales</taxon>
        <taxon>Enterobacteriaceae</taxon>
        <taxon>Citrobacter</taxon>
        <taxon>Citrobacter freundii complex</taxon>
    </lineage>
</organism>
<accession>A0AB33GXS7</accession>
<proteinExistence type="predicted"/>
<evidence type="ECO:0000313" key="2">
    <source>
        <dbReference type="Proteomes" id="UP000263627"/>
    </source>
</evidence>
<gene>
    <name evidence="1" type="ORF">AM363_08135</name>
</gene>
<sequence>MAGLFSTGDAGAMFGHLKNKWVNFYNHPTEEGLIDTLFPMFHLREWIYQGKKSDYNNKPEGELSREEALDKTLWALPEYLVIKSLCNHSKHFMCDPNRNPEHDTVEIKGARSGLMKCGDSLGASYFLVDGRDIRDTFVMVYRVYYAYFEAVKSKGVGCF</sequence>